<dbReference type="Gene3D" id="1.25.40.10">
    <property type="entry name" value="Tetratricopeptide repeat domain"/>
    <property type="match status" value="1"/>
</dbReference>
<dbReference type="GO" id="GO:0005737">
    <property type="term" value="C:cytoplasm"/>
    <property type="evidence" value="ECO:0007669"/>
    <property type="project" value="TreeGrafter"/>
</dbReference>
<evidence type="ECO:0000256" key="3">
    <source>
        <dbReference type="ARBA" id="ARBA00022691"/>
    </source>
</evidence>
<dbReference type="STRING" id="34506.A0A090MX98"/>
<dbReference type="GO" id="GO:0005634">
    <property type="term" value="C:nucleus"/>
    <property type="evidence" value="ECO:0007669"/>
    <property type="project" value="TreeGrafter"/>
</dbReference>
<keyword evidence="3" id="KW-0949">S-adenosyl-L-methionine</keyword>
<keyword evidence="6" id="KW-1185">Reference proteome</keyword>
<dbReference type="PROSITE" id="PS50005">
    <property type="entry name" value="TPR"/>
    <property type="match status" value="1"/>
</dbReference>
<dbReference type="InterPro" id="IPR019734">
    <property type="entry name" value="TPR_rpt"/>
</dbReference>
<feature type="repeat" description="TPR" evidence="4">
    <location>
        <begin position="6"/>
        <end position="39"/>
    </location>
</feature>
<evidence type="ECO:0000256" key="2">
    <source>
        <dbReference type="ARBA" id="ARBA00022679"/>
    </source>
</evidence>
<dbReference type="InterPro" id="IPR052097">
    <property type="entry name" value="SET-MYND_domain_protein"/>
</dbReference>
<evidence type="ECO:0000313" key="5">
    <source>
        <dbReference type="EMBL" id="CEF65059.1"/>
    </source>
</evidence>
<dbReference type="GeneID" id="36377424"/>
<dbReference type="OrthoDB" id="245563at2759"/>
<reference evidence="5 6" key="1">
    <citation type="submission" date="2014-09" db="EMBL/GenBank/DDBJ databases">
        <authorList>
            <person name="Martin A.A."/>
        </authorList>
    </citation>
    <scope>NUCLEOTIDE SEQUENCE</scope>
    <source>
        <strain evidence="6">ED321</strain>
        <strain evidence="5">ED321 Heterogonic</strain>
    </source>
</reference>
<sequence length="143" mass="16646">MPTPASEALRLEGNKNFSQKKFYNALKCYTEALEEDPTNVLAISNRSQTLINLRSYDLAYIDAEKAYNLSPDNDKIKFRLVTSLYKMGLEKFAKESADKFDVDWKLITTKEYNDKDYDHDIPIIHTLKLEDTQLSEPLQIIRF</sequence>
<protein>
    <submittedName>
        <fullName evidence="5">Tetratricopeptide-like helical domain and Tetratricopeptide repeat-containing domain and Tetratricopeptide repeat-containing protein</fullName>
    </submittedName>
</protein>
<dbReference type="PANTHER" id="PTHR46165:SF2">
    <property type="entry name" value="SET AND MYND DOMAIN-CONTAINING PROTEIN 4"/>
    <property type="match status" value="1"/>
</dbReference>
<dbReference type="WormBase" id="SRAE_1000331200">
    <property type="protein sequence ID" value="SRP12137"/>
    <property type="gene ID" value="WBGene00259929"/>
</dbReference>
<dbReference type="WBParaSite" id="SRAE_1000331200.1">
    <property type="protein sequence ID" value="SRAE_1000331200.1"/>
    <property type="gene ID" value="WBGene00259929"/>
</dbReference>
<dbReference type="Proteomes" id="UP000035682">
    <property type="component" value="Unplaced"/>
</dbReference>
<keyword evidence="4" id="KW-0802">TPR repeat</keyword>
<dbReference type="SMART" id="SM00028">
    <property type="entry name" value="TPR"/>
    <property type="match status" value="2"/>
</dbReference>
<dbReference type="PANTHER" id="PTHR46165">
    <property type="entry name" value="SET AND MYND DOMAIN-CONTAINING PROTEIN 4"/>
    <property type="match status" value="1"/>
</dbReference>
<dbReference type="AlphaFoldDB" id="A0A090MX98"/>
<dbReference type="GO" id="GO:0042826">
    <property type="term" value="F:histone deacetylase binding"/>
    <property type="evidence" value="ECO:0007669"/>
    <property type="project" value="TreeGrafter"/>
</dbReference>
<evidence type="ECO:0000313" key="6">
    <source>
        <dbReference type="Proteomes" id="UP000035682"/>
    </source>
</evidence>
<accession>A0A090MX98</accession>
<organism evidence="5">
    <name type="scientific">Strongyloides ratti</name>
    <name type="common">Parasitic roundworm</name>
    <dbReference type="NCBI Taxonomy" id="34506"/>
    <lineage>
        <taxon>Eukaryota</taxon>
        <taxon>Metazoa</taxon>
        <taxon>Ecdysozoa</taxon>
        <taxon>Nematoda</taxon>
        <taxon>Chromadorea</taxon>
        <taxon>Rhabditida</taxon>
        <taxon>Tylenchina</taxon>
        <taxon>Panagrolaimomorpha</taxon>
        <taxon>Strongyloidoidea</taxon>
        <taxon>Strongyloididae</taxon>
        <taxon>Strongyloides</taxon>
    </lineage>
</organism>
<name>A0A090MX98_STRRB</name>
<keyword evidence="2" id="KW-0808">Transferase</keyword>
<gene>
    <name evidence="5 7 8" type="ORF">SRAE_1000331200</name>
</gene>
<dbReference type="CTD" id="36377424"/>
<evidence type="ECO:0000313" key="7">
    <source>
        <dbReference type="WBParaSite" id="SRAE_1000331200.1"/>
    </source>
</evidence>
<dbReference type="RefSeq" id="XP_024504260.1">
    <property type="nucleotide sequence ID" value="XM_024650488.1"/>
</dbReference>
<evidence type="ECO:0000256" key="4">
    <source>
        <dbReference type="PROSITE-ProRule" id="PRU00339"/>
    </source>
</evidence>
<dbReference type="GO" id="GO:0032259">
    <property type="term" value="P:methylation"/>
    <property type="evidence" value="ECO:0007669"/>
    <property type="project" value="UniProtKB-KW"/>
</dbReference>
<dbReference type="InterPro" id="IPR011990">
    <property type="entry name" value="TPR-like_helical_dom_sf"/>
</dbReference>
<reference evidence="7" key="2">
    <citation type="submission" date="2020-12" db="UniProtKB">
        <authorList>
            <consortium name="WormBaseParasite"/>
        </authorList>
    </citation>
    <scope>IDENTIFICATION</scope>
</reference>
<evidence type="ECO:0000313" key="8">
    <source>
        <dbReference type="WormBase" id="SRAE_1000331200"/>
    </source>
</evidence>
<proteinExistence type="predicted"/>
<keyword evidence="1" id="KW-0489">Methyltransferase</keyword>
<dbReference type="SUPFAM" id="SSF48452">
    <property type="entry name" value="TPR-like"/>
    <property type="match status" value="1"/>
</dbReference>
<evidence type="ECO:0000256" key="1">
    <source>
        <dbReference type="ARBA" id="ARBA00022603"/>
    </source>
</evidence>
<dbReference type="GO" id="GO:0008168">
    <property type="term" value="F:methyltransferase activity"/>
    <property type="evidence" value="ECO:0007669"/>
    <property type="project" value="UniProtKB-KW"/>
</dbReference>
<dbReference type="EMBL" id="LN609528">
    <property type="protein sequence ID" value="CEF65059.1"/>
    <property type="molecule type" value="Genomic_DNA"/>
</dbReference>